<dbReference type="PANTHER" id="PTHR33284">
    <property type="entry name" value="RIBOSOMAL PROTEIN L25/GLN-TRNA SYNTHETASE, ANTI-CODON-BINDING DOMAIN-CONTAINING PROTEIN"/>
    <property type="match status" value="1"/>
</dbReference>
<evidence type="ECO:0000256" key="5">
    <source>
        <dbReference type="HAMAP-Rule" id="MF_01334"/>
    </source>
</evidence>
<dbReference type="InterPro" id="IPR020930">
    <property type="entry name" value="Ribosomal_uL5_bac-type"/>
</dbReference>
<evidence type="ECO:0000256" key="2">
    <source>
        <dbReference type="ARBA" id="ARBA00022884"/>
    </source>
</evidence>
<dbReference type="GO" id="GO:0008097">
    <property type="term" value="F:5S rRNA binding"/>
    <property type="evidence" value="ECO:0007669"/>
    <property type="project" value="InterPro"/>
</dbReference>
<keyword evidence="1 5" id="KW-0699">rRNA-binding</keyword>
<keyword evidence="2 5" id="KW-0694">RNA-binding</keyword>
<evidence type="ECO:0000259" key="7">
    <source>
        <dbReference type="Pfam" id="PF01386"/>
    </source>
</evidence>
<dbReference type="InterPro" id="IPR037121">
    <property type="entry name" value="Ribosomal_bL25_C"/>
</dbReference>
<dbReference type="AlphaFoldDB" id="A0A0A1MKK0"/>
<dbReference type="GO" id="GO:0022625">
    <property type="term" value="C:cytosolic large ribosomal subunit"/>
    <property type="evidence" value="ECO:0007669"/>
    <property type="project" value="TreeGrafter"/>
</dbReference>
<feature type="compositionally biased region" description="Basic and acidic residues" evidence="6">
    <location>
        <begin position="201"/>
        <end position="212"/>
    </location>
</feature>
<comment type="subunit">
    <text evidence="5">Part of the 50S ribosomal subunit; part of the 5S rRNA/L5/L18/L25 subcomplex. Contacts the 5S rRNA. Binds to the 5S rRNA independently of L5 and L18.</text>
</comment>
<dbReference type="GO" id="GO:0006412">
    <property type="term" value="P:translation"/>
    <property type="evidence" value="ECO:0007669"/>
    <property type="project" value="UniProtKB-UniRule"/>
</dbReference>
<organism evidence="9 10">
    <name type="scientific">Oceanobacillus oncorhynchi</name>
    <dbReference type="NCBI Taxonomy" id="545501"/>
    <lineage>
        <taxon>Bacteria</taxon>
        <taxon>Bacillati</taxon>
        <taxon>Bacillota</taxon>
        <taxon>Bacilli</taxon>
        <taxon>Bacillales</taxon>
        <taxon>Bacillaceae</taxon>
        <taxon>Oceanobacillus</taxon>
    </lineage>
</organism>
<dbReference type="HAMAP" id="MF_01334">
    <property type="entry name" value="Ribosomal_bL25_CTC"/>
    <property type="match status" value="1"/>
</dbReference>
<feature type="domain" description="Large ribosomal subunit protein bL25 beta" evidence="8">
    <location>
        <begin position="101"/>
        <end position="182"/>
    </location>
</feature>
<evidence type="ECO:0000256" key="6">
    <source>
        <dbReference type="SAM" id="MobiDB-lite"/>
    </source>
</evidence>
<evidence type="ECO:0000313" key="10">
    <source>
        <dbReference type="Proteomes" id="UP000040453"/>
    </source>
</evidence>
<name>A0A0A1MKK0_9BACI</name>
<feature type="domain" description="Large ribosomal subunit protein bL25 L25" evidence="7">
    <location>
        <begin position="5"/>
        <end position="92"/>
    </location>
</feature>
<dbReference type="RefSeq" id="WP_042528571.1">
    <property type="nucleotide sequence ID" value="NZ_CAXOIH010000032.1"/>
</dbReference>
<dbReference type="Proteomes" id="UP000040453">
    <property type="component" value="Unassembled WGS sequence"/>
</dbReference>
<dbReference type="Gene3D" id="2.170.120.20">
    <property type="entry name" value="Ribosomal protein L25, beta domain"/>
    <property type="match status" value="1"/>
</dbReference>
<dbReference type="GO" id="GO:0003735">
    <property type="term" value="F:structural constituent of ribosome"/>
    <property type="evidence" value="ECO:0007669"/>
    <property type="project" value="InterPro"/>
</dbReference>
<comment type="function">
    <text evidence="5">This is one of the proteins that binds to the 5S RNA in the ribosome where it forms part of the central protuberance.</text>
</comment>
<evidence type="ECO:0000256" key="3">
    <source>
        <dbReference type="ARBA" id="ARBA00022980"/>
    </source>
</evidence>
<dbReference type="InterPro" id="IPR001021">
    <property type="entry name" value="Ribosomal_bL25_long"/>
</dbReference>
<dbReference type="STRING" id="545501.BN997_00026"/>
<dbReference type="OrthoDB" id="9790002at2"/>
<accession>A0A0A1MKK0</accession>
<dbReference type="SUPFAM" id="SSF50715">
    <property type="entry name" value="Ribosomal protein L25-like"/>
    <property type="match status" value="1"/>
</dbReference>
<dbReference type="InterPro" id="IPR020057">
    <property type="entry name" value="Ribosomal_bL25_b-dom"/>
</dbReference>
<dbReference type="InterPro" id="IPR020056">
    <property type="entry name" value="Rbsml_bL25/Gln-tRNA_synth_N"/>
</dbReference>
<feature type="compositionally biased region" description="Acidic residues" evidence="6">
    <location>
        <begin position="184"/>
        <end position="199"/>
    </location>
</feature>
<dbReference type="EMBL" id="CDGG01000001">
    <property type="protein sequence ID" value="CEI80232.1"/>
    <property type="molecule type" value="Genomic_DNA"/>
</dbReference>
<sequence>MAVKLNAKKREDLAKSVTSEIRKSGRIPAVVYGKDKDAKTISVDSVDLVKTVRDEGRNAIISLQVEGGDTVDVMLHDYQIDPIKDDLLHADFYIVNMSEEMDVDVSVRLDGESKGEKEGGVLQQPFYEIQVRAKPKDIPEEIVVDVSDLDVNESLSISDLKVTGNYEFLDDPDTTIASVVPPTTEEDLETDTEADENAEPEVIKEKSDSEEE</sequence>
<keyword evidence="3 5" id="KW-0689">Ribosomal protein</keyword>
<dbReference type="Pfam" id="PF14693">
    <property type="entry name" value="Ribosomal_TL5_C"/>
    <property type="match status" value="1"/>
</dbReference>
<dbReference type="CDD" id="cd00495">
    <property type="entry name" value="Ribosomal_L25_TL5_CTC"/>
    <property type="match status" value="1"/>
</dbReference>
<keyword evidence="10" id="KW-1185">Reference proteome</keyword>
<keyword evidence="4 5" id="KW-0687">Ribonucleoprotein</keyword>
<dbReference type="NCBIfam" id="TIGR00731">
    <property type="entry name" value="bL25_bact_ctc"/>
    <property type="match status" value="1"/>
</dbReference>
<evidence type="ECO:0000256" key="4">
    <source>
        <dbReference type="ARBA" id="ARBA00023274"/>
    </source>
</evidence>
<proteinExistence type="inferred from homology"/>
<dbReference type="Pfam" id="PF01386">
    <property type="entry name" value="Ribosomal_L25p"/>
    <property type="match status" value="1"/>
</dbReference>
<evidence type="ECO:0000256" key="1">
    <source>
        <dbReference type="ARBA" id="ARBA00022730"/>
    </source>
</evidence>
<evidence type="ECO:0000313" key="9">
    <source>
        <dbReference type="EMBL" id="CEI80232.1"/>
    </source>
</evidence>
<feature type="region of interest" description="Disordered" evidence="6">
    <location>
        <begin position="170"/>
        <end position="212"/>
    </location>
</feature>
<dbReference type="NCBIfam" id="NF004133">
    <property type="entry name" value="PRK05618.2-4"/>
    <property type="match status" value="1"/>
</dbReference>
<gene>
    <name evidence="5" type="primary">rplY</name>
    <name evidence="5" type="synonym">ctc</name>
    <name evidence="9" type="ORF">BN997_00026</name>
</gene>
<reference evidence="9 10" key="1">
    <citation type="submission" date="2014-11" db="EMBL/GenBank/DDBJ databases">
        <authorList>
            <person name="Urmite Genomes Urmite Genomes"/>
        </authorList>
    </citation>
    <scope>NUCLEOTIDE SEQUENCE [LARGE SCALE GENOMIC DNA]</scope>
    <source>
        <strain evidence="9 10">Oc5</strain>
    </source>
</reference>
<dbReference type="InterPro" id="IPR029751">
    <property type="entry name" value="Ribosomal_L25_dom"/>
</dbReference>
<protein>
    <recommendedName>
        <fullName evidence="5">Large ribosomal subunit protein bL25</fullName>
    </recommendedName>
    <alternativeName>
        <fullName evidence="5">General stress protein CTC</fullName>
    </alternativeName>
</protein>
<comment type="similarity">
    <text evidence="5">Belongs to the bacterial ribosomal protein bL25 family. CTC subfamily.</text>
</comment>
<dbReference type="InterPro" id="IPR011035">
    <property type="entry name" value="Ribosomal_bL25/Gln-tRNA_synth"/>
</dbReference>
<evidence type="ECO:0000259" key="8">
    <source>
        <dbReference type="Pfam" id="PF14693"/>
    </source>
</evidence>
<dbReference type="Gene3D" id="2.40.240.10">
    <property type="entry name" value="Ribosomal Protein L25, Chain P"/>
    <property type="match status" value="1"/>
</dbReference>
<dbReference type="PANTHER" id="PTHR33284:SF1">
    <property type="entry name" value="RIBOSOMAL PROTEIN L25_GLN-TRNA SYNTHETASE, ANTI-CODON-BINDING DOMAIN-CONTAINING PROTEIN"/>
    <property type="match status" value="1"/>
</dbReference>